<dbReference type="KEGG" id="api:107883173"/>
<name>A0A8R2D2N6_ACYPI</name>
<sequence length="100" mass="11284">MDFSDSDCDSILDTYVYGNMSSDPDEVYEINNDCNIPIQDQGLFCIDDSGSDIYDSDKDPEYTPQSDNILSVVNNDNTFVNDDYGVDDNNINDVNYSKSY</sequence>
<dbReference type="EnsemblMetazoa" id="XM_016802719.2">
    <property type="protein sequence ID" value="XP_016658208.1"/>
    <property type="gene ID" value="LOC107883173"/>
</dbReference>
<evidence type="ECO:0000313" key="1">
    <source>
        <dbReference type="EnsemblMetazoa" id="XP_016658486.1"/>
    </source>
</evidence>
<dbReference type="EnsemblMetazoa" id="XM_016802997.2">
    <property type="protein sequence ID" value="XP_016658486.1"/>
    <property type="gene ID" value="LOC107883293"/>
</dbReference>
<protein>
    <submittedName>
        <fullName evidence="1">Uncharacterized protein</fullName>
    </submittedName>
</protein>
<proteinExistence type="predicted"/>
<dbReference type="RefSeq" id="XP_016658208.1">
    <property type="nucleotide sequence ID" value="XM_016802719.2"/>
</dbReference>
<reference evidence="1" key="2">
    <citation type="submission" date="2022-06" db="UniProtKB">
        <authorList>
            <consortium name="EnsemblMetazoa"/>
        </authorList>
    </citation>
    <scope>IDENTIFICATION</scope>
</reference>
<dbReference type="GeneID" id="107883173"/>
<dbReference type="KEGG" id="api:107883293"/>
<dbReference type="Proteomes" id="UP000007819">
    <property type="component" value="Chromosome A2"/>
</dbReference>
<organism evidence="1 2">
    <name type="scientific">Acyrthosiphon pisum</name>
    <name type="common">Pea aphid</name>
    <dbReference type="NCBI Taxonomy" id="7029"/>
    <lineage>
        <taxon>Eukaryota</taxon>
        <taxon>Metazoa</taxon>
        <taxon>Ecdysozoa</taxon>
        <taxon>Arthropoda</taxon>
        <taxon>Hexapoda</taxon>
        <taxon>Insecta</taxon>
        <taxon>Pterygota</taxon>
        <taxon>Neoptera</taxon>
        <taxon>Paraneoptera</taxon>
        <taxon>Hemiptera</taxon>
        <taxon>Sternorrhyncha</taxon>
        <taxon>Aphidomorpha</taxon>
        <taxon>Aphidoidea</taxon>
        <taxon>Aphididae</taxon>
        <taxon>Macrosiphini</taxon>
        <taxon>Acyrthosiphon</taxon>
    </lineage>
</organism>
<dbReference type="Proteomes" id="UP000007819">
    <property type="component" value="Chromosome A1"/>
</dbReference>
<dbReference type="RefSeq" id="XP_016658486.1">
    <property type="nucleotide sequence ID" value="XM_016802997.2"/>
</dbReference>
<accession>A0A8R2D2N6</accession>
<dbReference type="AlphaFoldDB" id="A0A8R2D2N6"/>
<evidence type="ECO:0000313" key="2">
    <source>
        <dbReference type="Proteomes" id="UP000007819"/>
    </source>
</evidence>
<dbReference type="GeneID" id="107883293"/>
<keyword evidence="2" id="KW-1185">Reference proteome</keyword>
<reference evidence="2" key="1">
    <citation type="submission" date="2010-06" db="EMBL/GenBank/DDBJ databases">
        <authorList>
            <person name="Jiang H."/>
            <person name="Abraham K."/>
            <person name="Ali S."/>
            <person name="Alsbrooks S.L."/>
            <person name="Anim B.N."/>
            <person name="Anosike U.S."/>
            <person name="Attaway T."/>
            <person name="Bandaranaike D.P."/>
            <person name="Battles P.K."/>
            <person name="Bell S.N."/>
            <person name="Bell A.V."/>
            <person name="Beltran B."/>
            <person name="Bickham C."/>
            <person name="Bustamante Y."/>
            <person name="Caleb T."/>
            <person name="Canada A."/>
            <person name="Cardenas V."/>
            <person name="Carter K."/>
            <person name="Chacko J."/>
            <person name="Chandrabose M.N."/>
            <person name="Chavez D."/>
            <person name="Chavez A."/>
            <person name="Chen L."/>
            <person name="Chu H.-S."/>
            <person name="Claassen K.J."/>
            <person name="Cockrell R."/>
            <person name="Collins M."/>
            <person name="Cooper J.A."/>
            <person name="Cree A."/>
            <person name="Curry S.M."/>
            <person name="Da Y."/>
            <person name="Dao M.D."/>
            <person name="Das B."/>
            <person name="Davila M.-L."/>
            <person name="Davy-Carroll L."/>
            <person name="Denson S."/>
            <person name="Dinh H."/>
            <person name="Ebong V.E."/>
            <person name="Edwards J.R."/>
            <person name="Egan A."/>
            <person name="El-Daye J."/>
            <person name="Escobedo L."/>
            <person name="Fernandez S."/>
            <person name="Fernando P.R."/>
            <person name="Flagg N."/>
            <person name="Forbes L.D."/>
            <person name="Fowler R.G."/>
            <person name="Fu Q."/>
            <person name="Gabisi R.A."/>
            <person name="Ganer J."/>
            <person name="Garbino Pronczuk A."/>
            <person name="Garcia R.M."/>
            <person name="Garner T."/>
            <person name="Garrett T.E."/>
            <person name="Gonzalez D.A."/>
            <person name="Hamid H."/>
            <person name="Hawkins E.S."/>
            <person name="Hirani K."/>
            <person name="Hogues M.E."/>
            <person name="Hollins B."/>
            <person name="Hsiao C.-H."/>
            <person name="Jabil R."/>
            <person name="James M.L."/>
            <person name="Jhangiani S.N."/>
            <person name="Johnson B."/>
            <person name="Johnson Q."/>
            <person name="Joshi V."/>
            <person name="Kalu J.B."/>
            <person name="Kam C."/>
            <person name="Kashfia A."/>
            <person name="Keebler J."/>
            <person name="Kisamo H."/>
            <person name="Kovar C.L."/>
            <person name="Lago L.A."/>
            <person name="Lai C.-Y."/>
            <person name="Laidlaw J."/>
            <person name="Lara F."/>
            <person name="Le T.-K."/>
            <person name="Lee S.L."/>
            <person name="Legall F.H."/>
            <person name="Lemon S.J."/>
            <person name="Lewis L.R."/>
            <person name="Li B."/>
            <person name="Liu Y."/>
            <person name="Liu Y.-S."/>
            <person name="Lopez J."/>
            <person name="Lozado R.J."/>
            <person name="Lu J."/>
            <person name="Madu R.C."/>
            <person name="Maheshwari M."/>
            <person name="Maheshwari R."/>
            <person name="Malloy K."/>
            <person name="Martinez E."/>
            <person name="Mathew T."/>
            <person name="Mercado I.C."/>
            <person name="Mercado C."/>
            <person name="Meyer B."/>
            <person name="Montgomery K."/>
            <person name="Morgan M.B."/>
            <person name="Munidasa M."/>
            <person name="Nazareth L.V."/>
            <person name="Nelson J."/>
            <person name="Ng B.M."/>
            <person name="Nguyen N.B."/>
            <person name="Nguyen P.Q."/>
            <person name="Nguyen T."/>
            <person name="Obregon M."/>
            <person name="Okwuonu G.O."/>
            <person name="Onwere C.G."/>
            <person name="Orozco G."/>
            <person name="Parra A."/>
            <person name="Patel S."/>
            <person name="Patil S."/>
            <person name="Perez A."/>
            <person name="Perez Y."/>
            <person name="Pham C."/>
            <person name="Primus E.L."/>
            <person name="Pu L.-L."/>
            <person name="Puazo M."/>
            <person name="Qin X."/>
            <person name="Quiroz J.B."/>
            <person name="Reese J."/>
            <person name="Richards S."/>
            <person name="Rives C.M."/>
            <person name="Robberts R."/>
            <person name="Ruiz S.J."/>
            <person name="Ruiz M.J."/>
            <person name="Santibanez J."/>
            <person name="Schneider B.W."/>
            <person name="Sisson I."/>
            <person name="Smith M."/>
            <person name="Sodergren E."/>
            <person name="Song X.-Z."/>
            <person name="Song B.B."/>
            <person name="Summersgill H."/>
            <person name="Thelus R."/>
            <person name="Thornton R.D."/>
            <person name="Trejos Z.Y."/>
            <person name="Usmani K."/>
            <person name="Vattathil S."/>
            <person name="Villasana D."/>
            <person name="Walker D.L."/>
            <person name="Wang S."/>
            <person name="Wang K."/>
            <person name="White C.S."/>
            <person name="Williams A.C."/>
            <person name="Williamson J."/>
            <person name="Wilson K."/>
            <person name="Woghiren I.O."/>
            <person name="Woodworth J.R."/>
            <person name="Worley K.C."/>
            <person name="Wright R.A."/>
            <person name="Wu W."/>
            <person name="Young L."/>
            <person name="Zhang L."/>
            <person name="Zhang J."/>
            <person name="Zhu Y."/>
            <person name="Muzny D.M."/>
            <person name="Weinstock G."/>
            <person name="Gibbs R.A."/>
        </authorList>
    </citation>
    <scope>NUCLEOTIDE SEQUENCE [LARGE SCALE GENOMIC DNA]</scope>
    <source>
        <strain evidence="2">LSR1</strain>
    </source>
</reference>